<name>A0A914D0C6_9BILA</name>
<evidence type="ECO:0000313" key="4">
    <source>
        <dbReference type="WBParaSite" id="ACRNAN_scaffold17012.g12299.t1"/>
    </source>
</evidence>
<accession>A0A914D0C6</accession>
<protein>
    <submittedName>
        <fullName evidence="4">C-type lectin domain-containing protein</fullName>
    </submittedName>
</protein>
<sequence>MNVFELLVLFSTLTVHVETLCRNNWWEGYQGHGCYYVSSALESYDKALSDCETSWGGSLASLHSVNDHRFFIDRANHDLTPHWTGHHYVWLGGNDKDEYNVWDILIFIMSRITCAQHWMW</sequence>
<dbReference type="CDD" id="cd00037">
    <property type="entry name" value="CLECT"/>
    <property type="match status" value="1"/>
</dbReference>
<organism evidence="3 4">
    <name type="scientific">Acrobeloides nanus</name>
    <dbReference type="NCBI Taxonomy" id="290746"/>
    <lineage>
        <taxon>Eukaryota</taxon>
        <taxon>Metazoa</taxon>
        <taxon>Ecdysozoa</taxon>
        <taxon>Nematoda</taxon>
        <taxon>Chromadorea</taxon>
        <taxon>Rhabditida</taxon>
        <taxon>Tylenchina</taxon>
        <taxon>Cephalobomorpha</taxon>
        <taxon>Cephaloboidea</taxon>
        <taxon>Cephalobidae</taxon>
        <taxon>Acrobeloides</taxon>
    </lineage>
</organism>
<dbReference type="InterPro" id="IPR001304">
    <property type="entry name" value="C-type_lectin-like"/>
</dbReference>
<evidence type="ECO:0000259" key="2">
    <source>
        <dbReference type="PROSITE" id="PS50041"/>
    </source>
</evidence>
<dbReference type="PROSITE" id="PS50041">
    <property type="entry name" value="C_TYPE_LECTIN_2"/>
    <property type="match status" value="1"/>
</dbReference>
<feature type="domain" description="C-type lectin" evidence="2">
    <location>
        <begin position="30"/>
        <end position="120"/>
    </location>
</feature>
<dbReference type="Gene3D" id="3.10.100.10">
    <property type="entry name" value="Mannose-Binding Protein A, subunit A"/>
    <property type="match status" value="1"/>
</dbReference>
<dbReference type="InterPro" id="IPR016186">
    <property type="entry name" value="C-type_lectin-like/link_sf"/>
</dbReference>
<dbReference type="SUPFAM" id="SSF56436">
    <property type="entry name" value="C-type lectin-like"/>
    <property type="match status" value="1"/>
</dbReference>
<proteinExistence type="predicted"/>
<reference evidence="4" key="1">
    <citation type="submission" date="2022-11" db="UniProtKB">
        <authorList>
            <consortium name="WormBaseParasite"/>
        </authorList>
    </citation>
    <scope>IDENTIFICATION</scope>
</reference>
<dbReference type="Proteomes" id="UP000887540">
    <property type="component" value="Unplaced"/>
</dbReference>
<evidence type="ECO:0000256" key="1">
    <source>
        <dbReference type="SAM" id="SignalP"/>
    </source>
</evidence>
<dbReference type="InterPro" id="IPR016187">
    <property type="entry name" value="CTDL_fold"/>
</dbReference>
<dbReference type="AlphaFoldDB" id="A0A914D0C6"/>
<evidence type="ECO:0000313" key="3">
    <source>
        <dbReference type="Proteomes" id="UP000887540"/>
    </source>
</evidence>
<feature type="signal peptide" evidence="1">
    <location>
        <begin position="1"/>
        <end position="19"/>
    </location>
</feature>
<dbReference type="WBParaSite" id="ACRNAN_scaffold17012.g12299.t1">
    <property type="protein sequence ID" value="ACRNAN_scaffold17012.g12299.t1"/>
    <property type="gene ID" value="ACRNAN_scaffold17012.g12299"/>
</dbReference>
<keyword evidence="1" id="KW-0732">Signal</keyword>
<keyword evidence="3" id="KW-1185">Reference proteome</keyword>
<feature type="chain" id="PRO_5037249411" evidence="1">
    <location>
        <begin position="20"/>
        <end position="120"/>
    </location>
</feature>